<name>A0A804KXE6_MUSAM</name>
<evidence type="ECO:0000256" key="2">
    <source>
        <dbReference type="PROSITE-ProRule" id="PRU00708"/>
    </source>
</evidence>
<feature type="repeat" description="PPR" evidence="2">
    <location>
        <begin position="270"/>
        <end position="304"/>
    </location>
</feature>
<reference evidence="5" key="2">
    <citation type="submission" date="2021-05" db="UniProtKB">
        <authorList>
            <consortium name="EnsemblPlants"/>
        </authorList>
    </citation>
    <scope>IDENTIFICATION</scope>
    <source>
        <strain evidence="5">subsp. malaccensis</strain>
    </source>
</reference>
<dbReference type="Gene3D" id="1.25.40.10">
    <property type="entry name" value="Tetratricopeptide repeat domain"/>
    <property type="match status" value="3"/>
</dbReference>
<reference evidence="4" key="1">
    <citation type="submission" date="2021-03" db="EMBL/GenBank/DDBJ databases">
        <authorList>
            <consortium name="Genoscope - CEA"/>
            <person name="William W."/>
        </authorList>
    </citation>
    <scope>NUCLEOTIDE SEQUENCE</scope>
    <source>
        <strain evidence="4">Doubled-haploid Pahang</strain>
    </source>
</reference>
<feature type="repeat" description="PPR" evidence="2">
    <location>
        <begin position="67"/>
        <end position="101"/>
    </location>
</feature>
<dbReference type="Gramene" id="Ma10_t17730.1">
    <property type="protein sequence ID" value="Ma10_p17730.1"/>
    <property type="gene ID" value="Ma10_g17730"/>
</dbReference>
<dbReference type="NCBIfam" id="TIGR00756">
    <property type="entry name" value="PPR"/>
    <property type="match status" value="3"/>
</dbReference>
<dbReference type="FunFam" id="1.25.40.10:FF:000344">
    <property type="entry name" value="Pentatricopeptide repeat-containing protein"/>
    <property type="match status" value="1"/>
</dbReference>
<evidence type="ECO:0000313" key="6">
    <source>
        <dbReference type="Proteomes" id="UP000012960"/>
    </source>
</evidence>
<dbReference type="PANTHER" id="PTHR47926">
    <property type="entry name" value="PENTATRICOPEPTIDE REPEAT-CONTAINING PROTEIN"/>
    <property type="match status" value="1"/>
</dbReference>
<dbReference type="Pfam" id="PF13041">
    <property type="entry name" value="PPR_2"/>
    <property type="match status" value="2"/>
</dbReference>
<dbReference type="InterPro" id="IPR011990">
    <property type="entry name" value="TPR-like_helical_dom_sf"/>
</dbReference>
<evidence type="ECO:0000313" key="5">
    <source>
        <dbReference type="EnsemblPlants" id="Ma10_p17730.1"/>
    </source>
</evidence>
<evidence type="ECO:0000313" key="4">
    <source>
        <dbReference type="EMBL" id="CAG1853841.1"/>
    </source>
</evidence>
<keyword evidence="6" id="KW-1185">Reference proteome</keyword>
<dbReference type="EMBL" id="HG996476">
    <property type="protein sequence ID" value="CAG1853841.1"/>
    <property type="molecule type" value="Genomic_DNA"/>
</dbReference>
<dbReference type="InParanoid" id="A0A804KXE6"/>
<dbReference type="InterPro" id="IPR046848">
    <property type="entry name" value="E_motif"/>
</dbReference>
<dbReference type="GO" id="GO:0003723">
    <property type="term" value="F:RNA binding"/>
    <property type="evidence" value="ECO:0007669"/>
    <property type="project" value="InterPro"/>
</dbReference>
<evidence type="ECO:0000256" key="1">
    <source>
        <dbReference type="ARBA" id="ARBA00022737"/>
    </source>
</evidence>
<dbReference type="Pfam" id="PF20431">
    <property type="entry name" value="E_motif"/>
    <property type="match status" value="1"/>
</dbReference>
<keyword evidence="1" id="KW-0677">Repeat</keyword>
<dbReference type="OMA" id="PPLFAWN"/>
<gene>
    <name evidence="4" type="ORF">GSMUA_320670.1</name>
</gene>
<keyword evidence="3" id="KW-0732">Signal</keyword>
<proteinExistence type="predicted"/>
<feature type="chain" id="PRO_5036220222" evidence="3">
    <location>
        <begin position="18"/>
        <end position="465"/>
    </location>
</feature>
<dbReference type="EnsemblPlants" id="Ma10_t17730.1">
    <property type="protein sequence ID" value="Ma10_p17730.1"/>
    <property type="gene ID" value="Ma10_g17730"/>
</dbReference>
<dbReference type="FunFam" id="1.25.40.10:FF:000090">
    <property type="entry name" value="Pentatricopeptide repeat-containing protein, chloroplastic"/>
    <property type="match status" value="1"/>
</dbReference>
<dbReference type="PROSITE" id="PS51375">
    <property type="entry name" value="PPR"/>
    <property type="match status" value="3"/>
</dbReference>
<feature type="repeat" description="PPR" evidence="2">
    <location>
        <begin position="169"/>
        <end position="203"/>
    </location>
</feature>
<protein>
    <submittedName>
        <fullName evidence="4">(wild Malaysian banana) hypothetical protein</fullName>
    </submittedName>
</protein>
<dbReference type="InterPro" id="IPR002885">
    <property type="entry name" value="PPR_rpt"/>
</dbReference>
<dbReference type="Proteomes" id="UP000012960">
    <property type="component" value="Unplaced"/>
</dbReference>
<evidence type="ECO:0000256" key="3">
    <source>
        <dbReference type="SAM" id="SignalP"/>
    </source>
</evidence>
<accession>A0A804KXE6</accession>
<dbReference type="PANTHER" id="PTHR47926:SF347">
    <property type="entry name" value="PENTATRICOPEPTIDE REPEAT-CONTAINING PROTEIN"/>
    <property type="match status" value="1"/>
</dbReference>
<organism evidence="5 6">
    <name type="scientific">Musa acuminata subsp. malaccensis</name>
    <name type="common">Wild banana</name>
    <name type="synonym">Musa malaccensis</name>
    <dbReference type="NCBI Taxonomy" id="214687"/>
    <lineage>
        <taxon>Eukaryota</taxon>
        <taxon>Viridiplantae</taxon>
        <taxon>Streptophyta</taxon>
        <taxon>Embryophyta</taxon>
        <taxon>Tracheophyta</taxon>
        <taxon>Spermatophyta</taxon>
        <taxon>Magnoliopsida</taxon>
        <taxon>Liliopsida</taxon>
        <taxon>Zingiberales</taxon>
        <taxon>Musaceae</taxon>
        <taxon>Musa</taxon>
    </lineage>
</organism>
<sequence length="465" mass="51166">MLWSSRHLSSLFRRSSSLLHLLQLHSLILKAALDHRPSVASKLISSLWPFSLAHARSVLSNLASPPPLFAWNSLIRAYADSDSPQEAIHLFSALRRAGNGRPDNLSYPFVLRACGRASVLRVGEMVHGVVLKAGFFLDLYVGNTLLHMYACCGVSKCAREVFDEMGVRDVVTWSSMIQGYLACGHSVEALMVFLEMRSANVKPNSVTLISLLSASSYLASPCTGRAIHSYIVVNNIKLDVALGAALVSMYAKCGLLEEAFQVFKSLQEQDLQSWTIMIAGFVDHGQWEKAIDLFSQMEASGVRPDSTIFSVILCACSHLGMVDVGQTMFSRMVNEFHIKPTIEHYGCMVDLFGRAGLLETAYEFIKNMSITPNNVILRSFLGACRKSGKSFDISDDLLKLLLEEEPDLGSNYVIAANMSALSGKWNDVAELRSNISKKGLKKVPACSWVEGNAEVPEWELLETSG</sequence>
<dbReference type="GO" id="GO:0009451">
    <property type="term" value="P:RNA modification"/>
    <property type="evidence" value="ECO:0000318"/>
    <property type="project" value="GO_Central"/>
</dbReference>
<feature type="signal peptide" evidence="3">
    <location>
        <begin position="1"/>
        <end position="17"/>
    </location>
</feature>
<dbReference type="AlphaFoldDB" id="A0A804KXE6"/>
<dbReference type="Pfam" id="PF01535">
    <property type="entry name" value="PPR"/>
    <property type="match status" value="4"/>
</dbReference>
<dbReference type="InterPro" id="IPR046960">
    <property type="entry name" value="PPR_At4g14850-like_plant"/>
</dbReference>